<evidence type="ECO:0000259" key="1">
    <source>
        <dbReference type="PROSITE" id="PS51186"/>
    </source>
</evidence>
<reference evidence="3" key="1">
    <citation type="journal article" date="2019" name="Int. J. Syst. Evol. Microbiol.">
        <title>The Global Catalogue of Microorganisms (GCM) 10K type strain sequencing project: providing services to taxonomists for standard genome sequencing and annotation.</title>
        <authorList>
            <consortium name="The Broad Institute Genomics Platform"/>
            <consortium name="The Broad Institute Genome Sequencing Center for Infectious Disease"/>
            <person name="Wu L."/>
            <person name="Ma J."/>
        </authorList>
    </citation>
    <scope>NUCLEOTIDE SEQUENCE [LARGE SCALE GENOMIC DNA]</scope>
    <source>
        <strain evidence="3">CCM 8702</strain>
    </source>
</reference>
<comment type="caution">
    <text evidence="2">The sequence shown here is derived from an EMBL/GenBank/DDBJ whole genome shotgun (WGS) entry which is preliminary data.</text>
</comment>
<dbReference type="InterPro" id="IPR000182">
    <property type="entry name" value="GNAT_dom"/>
</dbReference>
<dbReference type="PROSITE" id="PS51186">
    <property type="entry name" value="GNAT"/>
    <property type="match status" value="1"/>
</dbReference>
<gene>
    <name evidence="2" type="ORF">GCM10007362_25980</name>
</gene>
<dbReference type="EMBL" id="BMDD01000003">
    <property type="protein sequence ID" value="GGH79337.1"/>
    <property type="molecule type" value="Genomic_DNA"/>
</dbReference>
<dbReference type="Proteomes" id="UP000605427">
    <property type="component" value="Unassembled WGS sequence"/>
</dbReference>
<evidence type="ECO:0000313" key="3">
    <source>
        <dbReference type="Proteomes" id="UP000605427"/>
    </source>
</evidence>
<accession>A0ABQ1ZU12</accession>
<dbReference type="SUPFAM" id="SSF55729">
    <property type="entry name" value="Acyl-CoA N-acyltransferases (Nat)"/>
    <property type="match status" value="1"/>
</dbReference>
<keyword evidence="3" id="KW-1185">Reference proteome</keyword>
<feature type="domain" description="N-acetyltransferase" evidence="1">
    <location>
        <begin position="115"/>
        <end position="244"/>
    </location>
</feature>
<dbReference type="CDD" id="cd04301">
    <property type="entry name" value="NAT_SF"/>
    <property type="match status" value="1"/>
</dbReference>
<dbReference type="Pfam" id="PF00583">
    <property type="entry name" value="Acetyltransf_1"/>
    <property type="match status" value="1"/>
</dbReference>
<name>A0ABQ1ZU12_9BACL</name>
<organism evidence="2 3">
    <name type="scientific">Saccharibacillus endophyticus</name>
    <dbReference type="NCBI Taxonomy" id="2060666"/>
    <lineage>
        <taxon>Bacteria</taxon>
        <taxon>Bacillati</taxon>
        <taxon>Bacillota</taxon>
        <taxon>Bacilli</taxon>
        <taxon>Bacillales</taxon>
        <taxon>Paenibacillaceae</taxon>
        <taxon>Saccharibacillus</taxon>
    </lineage>
</organism>
<proteinExistence type="predicted"/>
<protein>
    <submittedName>
        <fullName evidence="2">Acetyltransferase</fullName>
    </submittedName>
</protein>
<evidence type="ECO:0000313" key="2">
    <source>
        <dbReference type="EMBL" id="GGH79337.1"/>
    </source>
</evidence>
<dbReference type="InterPro" id="IPR016181">
    <property type="entry name" value="Acyl_CoA_acyltransferase"/>
</dbReference>
<sequence>MLEPYSSFPVFSDKVNKYWLTDRDRPHPGQYRIVVDRELPPSRSVMLLDPIGSGGFLSMLPEMARRTGLNPGSEADKQTIFEAMQLAGIELNGADHLFYFSNEQQKLLHNESFPAAVRQLTSEDADAFEDFVSEAPEDDMDEAFVELDHWLAFGCFVEDRLVSAASMYPWRGTSFADLGVITLPQFRGQGFGKQTVRAIGAQALRLGCEPQYRCQPDNVSSIRLAQASGFSPFATWDVIKPDED</sequence>
<dbReference type="RefSeq" id="WP_172244025.1">
    <property type="nucleotide sequence ID" value="NZ_BMDD01000003.1"/>
</dbReference>
<dbReference type="Gene3D" id="3.40.630.30">
    <property type="match status" value="1"/>
</dbReference>